<dbReference type="InterPro" id="IPR015422">
    <property type="entry name" value="PyrdxlP-dep_Trfase_small"/>
</dbReference>
<evidence type="ECO:0000313" key="5">
    <source>
        <dbReference type="EMBL" id="PIS23247.1"/>
    </source>
</evidence>
<name>A0A2H0XE81_UNCKA</name>
<sequence length="437" mass="49246">MKNMSAREEILQLTKRHYQEIFAGKIIRSGIDYIPASGKVFDENELVNLVDSSLDFWLTEGRYNAAFERKLAEYIGVKYAATANSGSSANLLAFYTLTSDQLGDCAIKQGDEVIQTATCFPTTLNPVIQFGCVPVFVDTSIPTYNPSYKNIIKAVTKKTKAVFLAHTLGNPFEVEELAKFCKEKRIWLIEDCCDALGAIYKGKKVGTFGDIATLSFYPAHQITGGEGGAVLTSNPLLYKILKSFRDWGRDCWCGTGKDNTCGRRFDQQFGKLPLGYDHKYIYSHIGFNLKMTDMQAAVLLAQMDKIDEFVTKRRENHGQLLLKMKAFEQFFILPEATSKSDPSWFGFLLTIRKTAPFSRRELLEYLESQKIGTRLLFGGNITKQPAYLKIKCRVVGTLSNSDTVMGRSFWMGCYPAINGEHINYISEVINDFIKEKV</sequence>
<evidence type="ECO:0000256" key="2">
    <source>
        <dbReference type="ARBA" id="ARBA00022898"/>
    </source>
</evidence>
<dbReference type="GO" id="GO:0008483">
    <property type="term" value="F:transaminase activity"/>
    <property type="evidence" value="ECO:0007669"/>
    <property type="project" value="TreeGrafter"/>
</dbReference>
<dbReference type="AlphaFoldDB" id="A0A2H0XE81"/>
<keyword evidence="2 4" id="KW-0663">Pyridoxal phosphate</keyword>
<dbReference type="PIRSF" id="PIRSF000390">
    <property type="entry name" value="PLP_StrS"/>
    <property type="match status" value="1"/>
</dbReference>
<dbReference type="SUPFAM" id="SSF53383">
    <property type="entry name" value="PLP-dependent transferases"/>
    <property type="match status" value="1"/>
</dbReference>
<proteinExistence type="inferred from homology"/>
<dbReference type="Proteomes" id="UP000230340">
    <property type="component" value="Unassembled WGS sequence"/>
</dbReference>
<comment type="caution">
    <text evidence="5">The sequence shown here is derived from an EMBL/GenBank/DDBJ whole genome shotgun (WGS) entry which is preliminary data.</text>
</comment>
<dbReference type="EMBL" id="PEYT01000007">
    <property type="protein sequence ID" value="PIS23247.1"/>
    <property type="molecule type" value="Genomic_DNA"/>
</dbReference>
<dbReference type="Gene3D" id="3.40.640.10">
    <property type="entry name" value="Type I PLP-dependent aspartate aminotransferase-like (Major domain)"/>
    <property type="match status" value="1"/>
</dbReference>
<dbReference type="PANTHER" id="PTHR30244:SF34">
    <property type="entry name" value="DTDP-4-AMINO-4,6-DIDEOXYGALACTOSE TRANSAMINASE"/>
    <property type="match status" value="1"/>
</dbReference>
<dbReference type="PANTHER" id="PTHR30244">
    <property type="entry name" value="TRANSAMINASE"/>
    <property type="match status" value="1"/>
</dbReference>
<dbReference type="Gene3D" id="3.90.1150.10">
    <property type="entry name" value="Aspartate Aminotransferase, domain 1"/>
    <property type="match status" value="1"/>
</dbReference>
<dbReference type="CDD" id="cd00616">
    <property type="entry name" value="AHBA_syn"/>
    <property type="match status" value="1"/>
</dbReference>
<comment type="similarity">
    <text evidence="3 4">Belongs to the DegT/DnrJ/EryC1 family.</text>
</comment>
<evidence type="ECO:0000256" key="1">
    <source>
        <dbReference type="ARBA" id="ARBA00001933"/>
    </source>
</evidence>
<protein>
    <submittedName>
        <fullName evidence="5">Lipopolysaccharide biosynthesis protein RfbH</fullName>
    </submittedName>
</protein>
<dbReference type="FunFam" id="3.40.640.10:FF:000079">
    <property type="entry name" value="LPS biosynthesis protein"/>
    <property type="match status" value="1"/>
</dbReference>
<dbReference type="Pfam" id="PF01041">
    <property type="entry name" value="DegT_DnrJ_EryC1"/>
    <property type="match status" value="1"/>
</dbReference>
<organism evidence="5 6">
    <name type="scientific">candidate division WWE3 bacterium CG08_land_8_20_14_0_20_40_13</name>
    <dbReference type="NCBI Taxonomy" id="1975084"/>
    <lineage>
        <taxon>Bacteria</taxon>
        <taxon>Katanobacteria</taxon>
    </lineage>
</organism>
<evidence type="ECO:0000256" key="3">
    <source>
        <dbReference type="ARBA" id="ARBA00037999"/>
    </source>
</evidence>
<dbReference type="GO" id="GO:0030170">
    <property type="term" value="F:pyridoxal phosphate binding"/>
    <property type="evidence" value="ECO:0007669"/>
    <property type="project" value="TreeGrafter"/>
</dbReference>
<comment type="cofactor">
    <cofactor evidence="1">
        <name>pyridoxal 5'-phosphate</name>
        <dbReference type="ChEBI" id="CHEBI:597326"/>
    </cofactor>
</comment>
<gene>
    <name evidence="5" type="ORF">COT49_01135</name>
</gene>
<dbReference type="InterPro" id="IPR015424">
    <property type="entry name" value="PyrdxlP-dep_Trfase"/>
</dbReference>
<accession>A0A2H0XE81</accession>
<dbReference type="InterPro" id="IPR000653">
    <property type="entry name" value="DegT/StrS_aminotransferase"/>
</dbReference>
<dbReference type="InterPro" id="IPR015421">
    <property type="entry name" value="PyrdxlP-dep_Trfase_major"/>
</dbReference>
<evidence type="ECO:0000256" key="4">
    <source>
        <dbReference type="RuleBase" id="RU004508"/>
    </source>
</evidence>
<reference evidence="6" key="1">
    <citation type="submission" date="2017-09" db="EMBL/GenBank/DDBJ databases">
        <title>Depth-based differentiation of microbial function through sediment-hosted aquifers and enrichment of novel symbionts in the deep terrestrial subsurface.</title>
        <authorList>
            <person name="Probst A.J."/>
            <person name="Ladd B."/>
            <person name="Jarett J.K."/>
            <person name="Geller-Mcgrath D.E."/>
            <person name="Sieber C.M.K."/>
            <person name="Emerson J.B."/>
            <person name="Anantharaman K."/>
            <person name="Thomas B.C."/>
            <person name="Malmstrom R."/>
            <person name="Stieglmeier M."/>
            <person name="Klingl A."/>
            <person name="Woyke T."/>
            <person name="Ryan C.M."/>
            <person name="Banfield J.F."/>
        </authorList>
    </citation>
    <scope>NUCLEOTIDE SEQUENCE [LARGE SCALE GENOMIC DNA]</scope>
</reference>
<evidence type="ECO:0000313" key="6">
    <source>
        <dbReference type="Proteomes" id="UP000230340"/>
    </source>
</evidence>
<dbReference type="GO" id="GO:0000271">
    <property type="term" value="P:polysaccharide biosynthetic process"/>
    <property type="evidence" value="ECO:0007669"/>
    <property type="project" value="TreeGrafter"/>
</dbReference>
<dbReference type="NCBIfam" id="NF011936">
    <property type="entry name" value="PRK15407.1"/>
    <property type="match status" value="1"/>
</dbReference>